<dbReference type="Proteomes" id="UP000193922">
    <property type="component" value="Unassembled WGS sequence"/>
</dbReference>
<gene>
    <name evidence="2" type="ORF">DL89DRAFT_270106</name>
</gene>
<protein>
    <submittedName>
        <fullName evidence="2">Uncharacterized protein</fullName>
    </submittedName>
</protein>
<dbReference type="RefSeq" id="XP_040740554.1">
    <property type="nucleotide sequence ID" value="XM_040888562.1"/>
</dbReference>
<comment type="caution">
    <text evidence="2">The sequence shown here is derived from an EMBL/GenBank/DDBJ whole genome shotgun (WGS) entry which is preliminary data.</text>
</comment>
<dbReference type="GeneID" id="63805210"/>
<dbReference type="EMBL" id="MCFD01000015">
    <property type="protein sequence ID" value="ORX66566.1"/>
    <property type="molecule type" value="Genomic_DNA"/>
</dbReference>
<evidence type="ECO:0000256" key="1">
    <source>
        <dbReference type="SAM" id="MobiDB-lite"/>
    </source>
</evidence>
<feature type="region of interest" description="Disordered" evidence="1">
    <location>
        <begin position="84"/>
        <end position="110"/>
    </location>
</feature>
<evidence type="ECO:0000313" key="2">
    <source>
        <dbReference type="EMBL" id="ORX66566.1"/>
    </source>
</evidence>
<keyword evidence="3" id="KW-1185">Reference proteome</keyword>
<dbReference type="AlphaFoldDB" id="A0A1Y1VZX8"/>
<sequence>MRPPLSAELESIASIYESSLDINVDSCEFAPRAVEPRTVDKPVQRRPTIDTRRVPGNEVLRRLRLSAGSRQTRPFRASMLNRAFQPPSEHSEERGVAARGNQRPVAGKQQSVFAASGRFARTANLLGSG</sequence>
<evidence type="ECO:0000313" key="3">
    <source>
        <dbReference type="Proteomes" id="UP000193922"/>
    </source>
</evidence>
<proteinExistence type="predicted"/>
<accession>A0A1Y1VZX8</accession>
<reference evidence="2 3" key="1">
    <citation type="submission" date="2016-07" db="EMBL/GenBank/DDBJ databases">
        <title>Pervasive Adenine N6-methylation of Active Genes in Fungi.</title>
        <authorList>
            <consortium name="DOE Joint Genome Institute"/>
            <person name="Mondo S.J."/>
            <person name="Dannebaum R.O."/>
            <person name="Kuo R.C."/>
            <person name="Labutti K."/>
            <person name="Haridas S."/>
            <person name="Kuo A."/>
            <person name="Salamov A."/>
            <person name="Ahrendt S.R."/>
            <person name="Lipzen A."/>
            <person name="Sullivan W."/>
            <person name="Andreopoulos W.B."/>
            <person name="Clum A."/>
            <person name="Lindquist E."/>
            <person name="Daum C."/>
            <person name="Ramamoorthy G.K."/>
            <person name="Gryganskyi A."/>
            <person name="Culley D."/>
            <person name="Magnuson J.K."/>
            <person name="James T.Y."/>
            <person name="O'Malley M.A."/>
            <person name="Stajich J.E."/>
            <person name="Spatafora J.W."/>
            <person name="Visel A."/>
            <person name="Grigoriev I.V."/>
        </authorList>
    </citation>
    <scope>NUCLEOTIDE SEQUENCE [LARGE SCALE GENOMIC DNA]</scope>
    <source>
        <strain evidence="2 3">ATCC 12442</strain>
    </source>
</reference>
<organism evidence="2 3">
    <name type="scientific">Linderina pennispora</name>
    <dbReference type="NCBI Taxonomy" id="61395"/>
    <lineage>
        <taxon>Eukaryota</taxon>
        <taxon>Fungi</taxon>
        <taxon>Fungi incertae sedis</taxon>
        <taxon>Zoopagomycota</taxon>
        <taxon>Kickxellomycotina</taxon>
        <taxon>Kickxellomycetes</taxon>
        <taxon>Kickxellales</taxon>
        <taxon>Kickxellaceae</taxon>
        <taxon>Linderina</taxon>
    </lineage>
</organism>
<name>A0A1Y1VZX8_9FUNG</name>